<evidence type="ECO:0000313" key="2">
    <source>
        <dbReference type="Proteomes" id="UP000028545"/>
    </source>
</evidence>
<dbReference type="RefSeq" id="XP_016644279.1">
    <property type="nucleotide sequence ID" value="XM_016786273.1"/>
</dbReference>
<dbReference type="AlphaFoldDB" id="A0A084GAW8"/>
<dbReference type="OrthoDB" id="3474066at2759"/>
<dbReference type="Proteomes" id="UP000028545">
    <property type="component" value="Unassembled WGS sequence"/>
</dbReference>
<dbReference type="InterPro" id="IPR052973">
    <property type="entry name" value="Fungal_sec-metab_reg_TF"/>
</dbReference>
<reference evidence="1 2" key="1">
    <citation type="journal article" date="2014" name="Genome Announc.">
        <title>Draft genome sequence of the pathogenic fungus Scedosporium apiospermum.</title>
        <authorList>
            <person name="Vandeputte P."/>
            <person name="Ghamrawi S."/>
            <person name="Rechenmann M."/>
            <person name="Iltis A."/>
            <person name="Giraud S."/>
            <person name="Fleury M."/>
            <person name="Thornton C."/>
            <person name="Delhaes L."/>
            <person name="Meyer W."/>
            <person name="Papon N."/>
            <person name="Bouchara J.P."/>
        </authorList>
    </citation>
    <scope>NUCLEOTIDE SEQUENCE [LARGE SCALE GENOMIC DNA]</scope>
    <source>
        <strain evidence="1 2">IHEM 14462</strain>
    </source>
</reference>
<accession>A0A084GAW8</accession>
<dbReference type="PANTHER" id="PTHR35392:SF3">
    <property type="entry name" value="ZN(2)-C6 FUNGAL-TYPE DOMAIN-CONTAINING PROTEIN"/>
    <property type="match status" value="1"/>
</dbReference>
<dbReference type="HOGENOM" id="CLU_022251_0_0_1"/>
<sequence length="396" mass="46507">MQRIRCQINPTDPNGPCFTCQKVSANTRVRRLPCLRYKITEVRLFKPGQVRGFEWTKRWRDNIVDNISNWASDEIRIIHVSEGYTRRPVELRVRKFIPQEGDKLERSWVVNGVKRSVSIPPYAIVDLEAARKAYSEHIDRGIVECLEAIVKSRRSLLWKTYDLAWQMAQDEKVSKDERELLQLTLRLWVSVRLTTKSTIIVGKETLGMPSNIMDESSPIHGCIPLPPVMGAQLDLILIHQIQSALRRDLLDKLQRMIQTNKQKTWLTSYLVTFILLHNVALITNHDASYARKHGIQKRFAREDKVREYHLGANILLAYFHYCNKGIYPFSNECKDQDLRNLAELDDDRLNFVKETRSYAVEQKCQWERLHREGLFEDDHFFVSQLFVENWEPRTTV</sequence>
<name>A0A084GAW8_PSEDA</name>
<keyword evidence="2" id="KW-1185">Reference proteome</keyword>
<dbReference type="PANTHER" id="PTHR35392">
    <property type="entry name" value="ZN(II)2CYS6 TRANSCRIPTION FACTOR (EUROFUNG)-RELATED-RELATED"/>
    <property type="match status" value="1"/>
</dbReference>
<dbReference type="EMBL" id="JOWA01000088">
    <property type="protein sequence ID" value="KEZ44480.1"/>
    <property type="molecule type" value="Genomic_DNA"/>
</dbReference>
<evidence type="ECO:0000313" key="1">
    <source>
        <dbReference type="EMBL" id="KEZ44480.1"/>
    </source>
</evidence>
<organism evidence="1 2">
    <name type="scientific">Pseudallescheria apiosperma</name>
    <name type="common">Scedosporium apiospermum</name>
    <dbReference type="NCBI Taxonomy" id="563466"/>
    <lineage>
        <taxon>Eukaryota</taxon>
        <taxon>Fungi</taxon>
        <taxon>Dikarya</taxon>
        <taxon>Ascomycota</taxon>
        <taxon>Pezizomycotina</taxon>
        <taxon>Sordariomycetes</taxon>
        <taxon>Hypocreomycetidae</taxon>
        <taxon>Microascales</taxon>
        <taxon>Microascaceae</taxon>
        <taxon>Scedosporium</taxon>
    </lineage>
</organism>
<dbReference type="GeneID" id="27722563"/>
<dbReference type="KEGG" id="sapo:SAPIO_CDS3491"/>
<dbReference type="VEuPathDB" id="FungiDB:SAPIO_CDS3491"/>
<protein>
    <submittedName>
        <fullName evidence="1">Uncharacterized protein</fullName>
    </submittedName>
</protein>
<comment type="caution">
    <text evidence="1">The sequence shown here is derived from an EMBL/GenBank/DDBJ whole genome shotgun (WGS) entry which is preliminary data.</text>
</comment>
<gene>
    <name evidence="1" type="ORF">SAPIO_CDS3491</name>
</gene>
<dbReference type="OMA" id="HECEDIC"/>
<proteinExistence type="predicted"/>